<dbReference type="Gene3D" id="3.30.70.1230">
    <property type="entry name" value="Nucleotide cyclase"/>
    <property type="match status" value="1"/>
</dbReference>
<name>A0A9D5Q804_9BACT</name>
<evidence type="ECO:0000313" key="4">
    <source>
        <dbReference type="Proteomes" id="UP000649604"/>
    </source>
</evidence>
<dbReference type="PROSITE" id="PS50125">
    <property type="entry name" value="GUANYLATE_CYCLASE_2"/>
    <property type="match status" value="1"/>
</dbReference>
<feature type="transmembrane region" description="Helical" evidence="1">
    <location>
        <begin position="235"/>
        <end position="253"/>
    </location>
</feature>
<dbReference type="CDD" id="cd07302">
    <property type="entry name" value="CHD"/>
    <property type="match status" value="1"/>
</dbReference>
<dbReference type="InterPro" id="IPR050697">
    <property type="entry name" value="Adenylyl/Guanylyl_Cyclase_3/4"/>
</dbReference>
<keyword evidence="1" id="KW-0812">Transmembrane</keyword>
<dbReference type="EMBL" id="WJJP01000578">
    <property type="protein sequence ID" value="MBD3326416.1"/>
    <property type="molecule type" value="Genomic_DNA"/>
</dbReference>
<dbReference type="Proteomes" id="UP000649604">
    <property type="component" value="Unassembled WGS sequence"/>
</dbReference>
<dbReference type="AlphaFoldDB" id="A0A9D5Q804"/>
<proteinExistence type="predicted"/>
<dbReference type="GO" id="GO:0006171">
    <property type="term" value="P:cAMP biosynthetic process"/>
    <property type="evidence" value="ECO:0007669"/>
    <property type="project" value="TreeGrafter"/>
</dbReference>
<organism evidence="3 4">
    <name type="scientific">candidate division KSB3 bacterium</name>
    <dbReference type="NCBI Taxonomy" id="2044937"/>
    <lineage>
        <taxon>Bacteria</taxon>
        <taxon>candidate division KSB3</taxon>
    </lineage>
</organism>
<dbReference type="PANTHER" id="PTHR43081">
    <property type="entry name" value="ADENYLATE CYCLASE, TERMINAL-DIFFERENTIATION SPECIFIC-RELATED"/>
    <property type="match status" value="1"/>
</dbReference>
<dbReference type="InterPro" id="IPR029787">
    <property type="entry name" value="Nucleotide_cyclase"/>
</dbReference>
<comment type="caution">
    <text evidence="3">The sequence shown here is derived from an EMBL/GenBank/DDBJ whole genome shotgun (WGS) entry which is preliminary data.</text>
</comment>
<dbReference type="GO" id="GO:0035556">
    <property type="term" value="P:intracellular signal transduction"/>
    <property type="evidence" value="ECO:0007669"/>
    <property type="project" value="InterPro"/>
</dbReference>
<evidence type="ECO:0000256" key="1">
    <source>
        <dbReference type="SAM" id="Phobius"/>
    </source>
</evidence>
<gene>
    <name evidence="3" type="ORF">GF339_17660</name>
</gene>
<feature type="transmembrane region" description="Helical" evidence="1">
    <location>
        <begin position="176"/>
        <end position="195"/>
    </location>
</feature>
<dbReference type="Pfam" id="PF00211">
    <property type="entry name" value="Guanylate_cyc"/>
    <property type="match status" value="1"/>
</dbReference>
<dbReference type="PANTHER" id="PTHR43081:SF1">
    <property type="entry name" value="ADENYLATE CYCLASE, TERMINAL-DIFFERENTIATION SPECIFIC"/>
    <property type="match status" value="1"/>
</dbReference>
<keyword evidence="1" id="KW-1133">Transmembrane helix</keyword>
<accession>A0A9D5Q804</accession>
<dbReference type="InterPro" id="IPR007890">
    <property type="entry name" value="CHASE2"/>
</dbReference>
<reference evidence="3" key="1">
    <citation type="submission" date="2019-11" db="EMBL/GenBank/DDBJ databases">
        <title>Microbial mats filling the niche in hypersaline microbial mats.</title>
        <authorList>
            <person name="Wong H.L."/>
            <person name="Macleod F.I."/>
            <person name="White R.A. III"/>
            <person name="Burns B.P."/>
        </authorList>
    </citation>
    <scope>NUCLEOTIDE SEQUENCE</scope>
    <source>
        <strain evidence="3">Rbin_158</strain>
    </source>
</reference>
<dbReference type="SUPFAM" id="SSF55073">
    <property type="entry name" value="Nucleotide cyclase"/>
    <property type="match status" value="1"/>
</dbReference>
<dbReference type="GO" id="GO:0004016">
    <property type="term" value="F:adenylate cyclase activity"/>
    <property type="evidence" value="ECO:0007669"/>
    <property type="project" value="UniProtKB-ARBA"/>
</dbReference>
<feature type="domain" description="Guanylate cyclase" evidence="2">
    <location>
        <begin position="295"/>
        <end position="428"/>
    </location>
</feature>
<dbReference type="Pfam" id="PF05226">
    <property type="entry name" value="CHASE2"/>
    <property type="match status" value="1"/>
</dbReference>
<protein>
    <submittedName>
        <fullName evidence="3">CHASE2 domain-containing protein</fullName>
    </submittedName>
</protein>
<dbReference type="SMART" id="SM00044">
    <property type="entry name" value="CYCc"/>
    <property type="match status" value="1"/>
</dbReference>
<sequence length="477" mass="53545">PLQDLSTAATGIGHISATPDSDGVFRRVPLVIRVKDQLVPSLAFASVLEYLQVNPTDVIIVPGKHIVLKNAEFPDTQTPKEIRIPVDARLQLRVNYPQSWMSLRPQPFVEILEAEHDTQKAQALKKLLTNHICTIGFFSTSTGDIGPNPIETNFYLALIHSTIINMILTENFLHEYHWGTTIGITFLLVCFIALISPKVGPFRFTLVWLATVGGYIALAIALFNLYGIILKLVNPILITLIVEYSLITVYWYATEDRERRQLRSAFKTYVSRQMLGQILDNPKSLALTGTRKELTIMFSDVRKFSTLSDRIEPEVIHRLLNLYFSKMTEIAFRYDGFVDKFIGDGLLCFFGDPIHRPDHALRAVRAAIEMQKAVRDLAPTIQATLGLEPIVIRIGINTGNVIVGNMGSAERMEYTVLGSDVNLAQRLEASATPGQIMISKNTYAHVKHDIDAREIGDIRVKGFEQPVQVYEVNLPFD</sequence>
<evidence type="ECO:0000259" key="2">
    <source>
        <dbReference type="PROSITE" id="PS50125"/>
    </source>
</evidence>
<feature type="non-terminal residue" evidence="3">
    <location>
        <position position="1"/>
    </location>
</feature>
<evidence type="ECO:0000313" key="3">
    <source>
        <dbReference type="EMBL" id="MBD3326416.1"/>
    </source>
</evidence>
<keyword evidence="1" id="KW-0472">Membrane</keyword>
<feature type="transmembrane region" description="Helical" evidence="1">
    <location>
        <begin position="207"/>
        <end position="229"/>
    </location>
</feature>
<dbReference type="InterPro" id="IPR001054">
    <property type="entry name" value="A/G_cyclase"/>
</dbReference>